<accession>A0AC34QT09</accession>
<organism evidence="1 2">
    <name type="scientific">Panagrolaimus sp. JU765</name>
    <dbReference type="NCBI Taxonomy" id="591449"/>
    <lineage>
        <taxon>Eukaryota</taxon>
        <taxon>Metazoa</taxon>
        <taxon>Ecdysozoa</taxon>
        <taxon>Nematoda</taxon>
        <taxon>Chromadorea</taxon>
        <taxon>Rhabditida</taxon>
        <taxon>Tylenchina</taxon>
        <taxon>Panagrolaimomorpha</taxon>
        <taxon>Panagrolaimoidea</taxon>
        <taxon>Panagrolaimidae</taxon>
        <taxon>Panagrolaimus</taxon>
    </lineage>
</organism>
<dbReference type="WBParaSite" id="JU765_v2.g19219.t1">
    <property type="protein sequence ID" value="JU765_v2.g19219.t1"/>
    <property type="gene ID" value="JU765_v2.g19219"/>
</dbReference>
<sequence length="418" mass="48352">MSAYVEPDLSLNDPEYLSLPNCTYRYDYDHESNMLVRNVSVIIDGPITLLAAVFALVGAHFSIKFLRGAGLNRDLTAALYSLAICDAFLIFTVVLYHSIEATSLFLFDVNVMWNKQKAVLITYGLVSLASTVSTLLVVIITLQRFCVVWWPLYFNNYSERSIRSETNSRKVSNSYEYETKRTLRTMVSLQMKNGRWFTKNELRPYLVPFFVIICSTIVNLPVFFEFHLEPCIFWQYFTVTEQLTATEMRLSQAYNFLRTVIMMATQTVGPIIIISCITCATEYKVYKSLQARRRLFESQNRRRSIIILEELRETMSRAVAIFIAVKFLLLRSLPIFFDLYETIHGIDSFGTTMTLLVRISDFAIVLNSATNSLAYFGRKHWLENKLKERILRKHKNSSQLSVIRKQNSPTMQNDIAEV</sequence>
<dbReference type="Proteomes" id="UP000887576">
    <property type="component" value="Unplaced"/>
</dbReference>
<name>A0AC34QT09_9BILA</name>
<evidence type="ECO:0000313" key="2">
    <source>
        <dbReference type="WBParaSite" id="JU765_v2.g19219.t1"/>
    </source>
</evidence>
<proteinExistence type="predicted"/>
<reference evidence="2" key="1">
    <citation type="submission" date="2022-11" db="UniProtKB">
        <authorList>
            <consortium name="WormBaseParasite"/>
        </authorList>
    </citation>
    <scope>IDENTIFICATION</scope>
</reference>
<evidence type="ECO:0000313" key="1">
    <source>
        <dbReference type="Proteomes" id="UP000887576"/>
    </source>
</evidence>
<protein>
    <submittedName>
        <fullName evidence="2">G-protein coupled receptors family 1 profile domain-containing protein</fullName>
    </submittedName>
</protein>